<feature type="compositionally biased region" description="Low complexity" evidence="1">
    <location>
        <begin position="62"/>
        <end position="88"/>
    </location>
</feature>
<dbReference type="InterPro" id="IPR001919">
    <property type="entry name" value="CBD2"/>
</dbReference>
<keyword evidence="2" id="KW-1133">Transmembrane helix</keyword>
<feature type="domain" description="CBM2" evidence="3">
    <location>
        <begin position="106"/>
        <end position="220"/>
    </location>
</feature>
<dbReference type="Pfam" id="PF00553">
    <property type="entry name" value="CBM_2"/>
    <property type="match status" value="1"/>
</dbReference>
<keyword evidence="2" id="KW-0472">Membrane</keyword>
<organism evidence="4 5">
    <name type="scientific">Phytohabitans suffuscus</name>
    <dbReference type="NCBI Taxonomy" id="624315"/>
    <lineage>
        <taxon>Bacteria</taxon>
        <taxon>Bacillati</taxon>
        <taxon>Actinomycetota</taxon>
        <taxon>Actinomycetes</taxon>
        <taxon>Micromonosporales</taxon>
        <taxon>Micromonosporaceae</taxon>
    </lineage>
</organism>
<protein>
    <recommendedName>
        <fullName evidence="3">CBM2 domain-containing protein</fullName>
    </recommendedName>
</protein>
<sequence length="220" mass="22868">MGRLWRPRAFELLPWLPTVAGVVVLAGLLVFALVSLRPDPERRGLPSAPVGTPPFLAGPSVPDAGAPTPDAATPAPSATAEATLASPRRPSPDLPPPATPATQPAPPPAPTQPPAELTGRYRTVQTFEGGFIGEVLVTNSGTAGRTWTVRLRFPSTIGPMRTFWVENAPQATLKQEGDVFAFTGSAPVGPGASVALRFQFDRTTSVTTPLTCTVNGTACA</sequence>
<dbReference type="InterPro" id="IPR008965">
    <property type="entry name" value="CBM2/CBM3_carb-bd_dom_sf"/>
</dbReference>
<dbReference type="RefSeq" id="WP_173157415.1">
    <property type="nucleotide sequence ID" value="NZ_AP022871.1"/>
</dbReference>
<dbReference type="KEGG" id="psuu:Psuf_030030"/>
<proteinExistence type="predicted"/>
<name>A0A6F8YHX7_9ACTN</name>
<dbReference type="PROSITE" id="PS51173">
    <property type="entry name" value="CBM2"/>
    <property type="match status" value="1"/>
</dbReference>
<accession>A0A6F8YHX7</accession>
<feature type="transmembrane region" description="Helical" evidence="2">
    <location>
        <begin position="12"/>
        <end position="34"/>
    </location>
</feature>
<dbReference type="GO" id="GO:0030247">
    <property type="term" value="F:polysaccharide binding"/>
    <property type="evidence" value="ECO:0007669"/>
    <property type="project" value="UniProtKB-UniRule"/>
</dbReference>
<dbReference type="SUPFAM" id="SSF49384">
    <property type="entry name" value="Carbohydrate-binding domain"/>
    <property type="match status" value="1"/>
</dbReference>
<reference evidence="4 5" key="1">
    <citation type="submission" date="2020-03" db="EMBL/GenBank/DDBJ databases">
        <title>Whole genome shotgun sequence of Phytohabitans suffuscus NBRC 105367.</title>
        <authorList>
            <person name="Komaki H."/>
            <person name="Tamura T."/>
        </authorList>
    </citation>
    <scope>NUCLEOTIDE SEQUENCE [LARGE SCALE GENOMIC DNA]</scope>
    <source>
        <strain evidence="4 5">NBRC 105367</strain>
    </source>
</reference>
<dbReference type="Gene3D" id="2.60.40.290">
    <property type="match status" value="1"/>
</dbReference>
<dbReference type="SMART" id="SM00637">
    <property type="entry name" value="CBD_II"/>
    <property type="match status" value="1"/>
</dbReference>
<dbReference type="Proteomes" id="UP000503011">
    <property type="component" value="Chromosome"/>
</dbReference>
<dbReference type="AlphaFoldDB" id="A0A6F8YHX7"/>
<evidence type="ECO:0000256" key="1">
    <source>
        <dbReference type="SAM" id="MobiDB-lite"/>
    </source>
</evidence>
<evidence type="ECO:0000313" key="4">
    <source>
        <dbReference type="EMBL" id="BCB85690.1"/>
    </source>
</evidence>
<dbReference type="GO" id="GO:0004553">
    <property type="term" value="F:hydrolase activity, hydrolyzing O-glycosyl compounds"/>
    <property type="evidence" value="ECO:0007669"/>
    <property type="project" value="InterPro"/>
</dbReference>
<dbReference type="InterPro" id="IPR012291">
    <property type="entry name" value="CBM2_carb-bd_dom_sf"/>
</dbReference>
<keyword evidence="5" id="KW-1185">Reference proteome</keyword>
<evidence type="ECO:0000259" key="3">
    <source>
        <dbReference type="PROSITE" id="PS51173"/>
    </source>
</evidence>
<feature type="compositionally biased region" description="Pro residues" evidence="1">
    <location>
        <begin position="92"/>
        <end position="113"/>
    </location>
</feature>
<reference evidence="4 5" key="2">
    <citation type="submission" date="2020-03" db="EMBL/GenBank/DDBJ databases">
        <authorList>
            <person name="Ichikawa N."/>
            <person name="Kimura A."/>
            <person name="Kitahashi Y."/>
            <person name="Uohara A."/>
        </authorList>
    </citation>
    <scope>NUCLEOTIDE SEQUENCE [LARGE SCALE GENOMIC DNA]</scope>
    <source>
        <strain evidence="4 5">NBRC 105367</strain>
    </source>
</reference>
<feature type="region of interest" description="Disordered" evidence="1">
    <location>
        <begin position="44"/>
        <end position="116"/>
    </location>
</feature>
<keyword evidence="2" id="KW-0812">Transmembrane</keyword>
<evidence type="ECO:0000256" key="2">
    <source>
        <dbReference type="SAM" id="Phobius"/>
    </source>
</evidence>
<dbReference type="EMBL" id="AP022871">
    <property type="protein sequence ID" value="BCB85690.1"/>
    <property type="molecule type" value="Genomic_DNA"/>
</dbReference>
<gene>
    <name evidence="4" type="ORF">Psuf_030030</name>
</gene>
<evidence type="ECO:0000313" key="5">
    <source>
        <dbReference type="Proteomes" id="UP000503011"/>
    </source>
</evidence>
<dbReference type="GO" id="GO:0005975">
    <property type="term" value="P:carbohydrate metabolic process"/>
    <property type="evidence" value="ECO:0007669"/>
    <property type="project" value="InterPro"/>
</dbReference>